<evidence type="ECO:0000313" key="1">
    <source>
        <dbReference type="EMBL" id="NJC06058.1"/>
    </source>
</evidence>
<keyword evidence="2" id="KW-1185">Reference proteome</keyword>
<sequence>MILAAAAAAALASACAPGPADKAWIHAATAAWRLQLRRLPELTPPADVTVILFDARCRLESRQALQRNTAARWTASRHDGQVLLADGTRIPATVTSFAGEGKQGGPTFVMALPSLWAAGKIPGGSLGLDRLTRAVLLHEASHVAQTALFERLSKLPKEEGLPEDFSDDSIQQQFEENVAFSASVEEETRLLFAAAAASDDKAARALAGQALAKMKARRARWFVGEDRRLGKAEDLFLSMEGAGQYVGYSWLIDPKGGALSTAEAMSGFGTRSKWWSQKQGLALILAVERLELAGWREQVWKTPHLIGVELLEAAVARSRNAS</sequence>
<evidence type="ECO:0000313" key="2">
    <source>
        <dbReference type="Proteomes" id="UP000558192"/>
    </source>
</evidence>
<gene>
    <name evidence="1" type="ORF">GGQ97_001851</name>
</gene>
<name>A0A7X5Y6F0_9SPHN</name>
<dbReference type="EMBL" id="JAATJC010000001">
    <property type="protein sequence ID" value="NJC06058.1"/>
    <property type="molecule type" value="Genomic_DNA"/>
</dbReference>
<proteinExistence type="predicted"/>
<dbReference type="Proteomes" id="UP000558192">
    <property type="component" value="Unassembled WGS sequence"/>
</dbReference>
<dbReference type="RefSeq" id="WP_168069016.1">
    <property type="nucleotide sequence ID" value="NZ_JAATJC010000001.1"/>
</dbReference>
<comment type="caution">
    <text evidence="1">The sequence shown here is derived from an EMBL/GenBank/DDBJ whole genome shotgun (WGS) entry which is preliminary data.</text>
</comment>
<dbReference type="AlphaFoldDB" id="A0A7X5Y6F0"/>
<organism evidence="1 2">
    <name type="scientific">Sphingomonas kaistensis</name>
    <dbReference type="NCBI Taxonomy" id="298708"/>
    <lineage>
        <taxon>Bacteria</taxon>
        <taxon>Pseudomonadati</taxon>
        <taxon>Pseudomonadota</taxon>
        <taxon>Alphaproteobacteria</taxon>
        <taxon>Sphingomonadales</taxon>
        <taxon>Sphingomonadaceae</taxon>
        <taxon>Sphingomonas</taxon>
    </lineage>
</organism>
<reference evidence="1 2" key="1">
    <citation type="submission" date="2020-03" db="EMBL/GenBank/DDBJ databases">
        <title>Genomic Encyclopedia of Type Strains, Phase IV (KMG-IV): sequencing the most valuable type-strain genomes for metagenomic binning, comparative biology and taxonomic classification.</title>
        <authorList>
            <person name="Goeker M."/>
        </authorList>
    </citation>
    <scope>NUCLEOTIDE SEQUENCE [LARGE SCALE GENOMIC DNA]</scope>
    <source>
        <strain evidence="1 2">DSM 16846</strain>
    </source>
</reference>
<protein>
    <submittedName>
        <fullName evidence="1">Uncharacterized protein</fullName>
    </submittedName>
</protein>
<accession>A0A7X5Y6F0</accession>